<feature type="non-terminal residue" evidence="2">
    <location>
        <position position="1"/>
    </location>
</feature>
<reference evidence="2" key="1">
    <citation type="submission" date="2020-02" db="EMBL/GenBank/DDBJ databases">
        <authorList>
            <person name="Meier V. D."/>
        </authorList>
    </citation>
    <scope>NUCLEOTIDE SEQUENCE</scope>
    <source>
        <strain evidence="2">AVDCRST_MAG24</strain>
    </source>
</reference>
<feature type="compositionally biased region" description="Basic residues" evidence="1">
    <location>
        <begin position="358"/>
        <end position="373"/>
    </location>
</feature>
<feature type="region of interest" description="Disordered" evidence="1">
    <location>
        <begin position="1"/>
        <end position="375"/>
    </location>
</feature>
<dbReference type="EMBL" id="CADCUF010000220">
    <property type="protein sequence ID" value="CAA9344948.1"/>
    <property type="molecule type" value="Genomic_DNA"/>
</dbReference>
<feature type="compositionally biased region" description="Basic and acidic residues" evidence="1">
    <location>
        <begin position="164"/>
        <end position="200"/>
    </location>
</feature>
<feature type="compositionally biased region" description="Low complexity" evidence="1">
    <location>
        <begin position="250"/>
        <end position="262"/>
    </location>
</feature>
<keyword evidence="2" id="KW-0808">Transferase</keyword>
<dbReference type="GO" id="GO:0031071">
    <property type="term" value="F:cysteine desulfurase activity"/>
    <property type="evidence" value="ECO:0007669"/>
    <property type="project" value="UniProtKB-EC"/>
</dbReference>
<feature type="compositionally biased region" description="Basic and acidic residues" evidence="1">
    <location>
        <begin position="263"/>
        <end position="292"/>
    </location>
</feature>
<evidence type="ECO:0000313" key="2">
    <source>
        <dbReference type="EMBL" id="CAA9344948.1"/>
    </source>
</evidence>
<feature type="compositionally biased region" description="Basic residues" evidence="1">
    <location>
        <begin position="91"/>
        <end position="102"/>
    </location>
</feature>
<gene>
    <name evidence="2" type="ORF">AVDCRST_MAG24-1476</name>
</gene>
<sequence>DPRPPRAAAGARGRPQGLPDPRPRPGRRVPAGLPRLREHLAEAAGRHRRDGRPPRAPQRERVPGGAPARCGVDGGLRGGPRQGRGVPLRPLARRGGLHPQRHRGAEPRREHDGVGRGRPEGRPRGRGAHHRDGAPLEHRPVAAAHPAHRCDAAVVRADRRRQARPLEPRRARQRADQGRLADLGLEHAGHDQPGADDRRPCARRGSGGRGRRLAGGTPAPGRRHRVRRGLLGLHRPQGHRPDRDRRALGTRRAALAAAALPGGRRDDRDRHDGALDVRRDPEPLRGRHPADRRGRRVGRGRRLPLPPRARRGPQARGGDHRLPPRGARHRRRRDRPRTDDGRRPRRRGQLRDGGCAPSRHRPAARQPRYRRASRAPLHEAGAQALRRAVEHPGVVVPLHDAGGDRRAHRGAGAHQALLRGGCM</sequence>
<dbReference type="EC" id="2.8.1.7" evidence="2"/>
<evidence type="ECO:0000256" key="1">
    <source>
        <dbReference type="SAM" id="MobiDB-lite"/>
    </source>
</evidence>
<feature type="compositionally biased region" description="Basic and acidic residues" evidence="1">
    <location>
        <begin position="35"/>
        <end position="62"/>
    </location>
</feature>
<dbReference type="AlphaFoldDB" id="A0A6J4M348"/>
<proteinExistence type="predicted"/>
<name>A0A6J4M348_9ACTN</name>
<organism evidence="2">
    <name type="scientific">uncultured Nocardioidaceae bacterium</name>
    <dbReference type="NCBI Taxonomy" id="253824"/>
    <lineage>
        <taxon>Bacteria</taxon>
        <taxon>Bacillati</taxon>
        <taxon>Actinomycetota</taxon>
        <taxon>Actinomycetes</taxon>
        <taxon>Propionibacteriales</taxon>
        <taxon>Nocardioidaceae</taxon>
        <taxon>environmental samples</taxon>
    </lineage>
</organism>
<feature type="compositionally biased region" description="Basic residues" evidence="1">
    <location>
        <begin position="293"/>
        <end position="313"/>
    </location>
</feature>
<feature type="compositionally biased region" description="Basic and acidic residues" evidence="1">
    <location>
        <begin position="130"/>
        <end position="140"/>
    </location>
</feature>
<feature type="compositionally biased region" description="Gly residues" evidence="1">
    <location>
        <begin position="72"/>
        <end position="82"/>
    </location>
</feature>
<feature type="compositionally biased region" description="Low complexity" evidence="1">
    <location>
        <begin position="1"/>
        <end position="19"/>
    </location>
</feature>
<feature type="non-terminal residue" evidence="2">
    <location>
        <position position="423"/>
    </location>
</feature>
<feature type="compositionally biased region" description="Basic residues" evidence="1">
    <location>
        <begin position="326"/>
        <end position="335"/>
    </location>
</feature>
<protein>
    <submittedName>
        <fullName evidence="2">Cysteine desulfurase &gt; SufS</fullName>
        <ecNumber evidence="2">2.8.1.7</ecNumber>
    </submittedName>
</protein>
<feature type="compositionally biased region" description="Basic and acidic residues" evidence="1">
    <location>
        <begin position="103"/>
        <end position="123"/>
    </location>
</feature>
<accession>A0A6J4M348</accession>